<comment type="caution">
    <text evidence="2">The sequence shown here is derived from an EMBL/GenBank/DDBJ whole genome shotgun (WGS) entry which is preliminary data.</text>
</comment>
<dbReference type="AlphaFoldDB" id="A0A1F6F1A6"/>
<feature type="transmembrane region" description="Helical" evidence="1">
    <location>
        <begin position="6"/>
        <end position="25"/>
    </location>
</feature>
<keyword evidence="1" id="KW-1133">Transmembrane helix</keyword>
<evidence type="ECO:0000313" key="3">
    <source>
        <dbReference type="Proteomes" id="UP000177372"/>
    </source>
</evidence>
<name>A0A1F6F1A6_9BACT</name>
<dbReference type="EMBL" id="MFLZ01000022">
    <property type="protein sequence ID" value="OGG79626.1"/>
    <property type="molecule type" value="Genomic_DNA"/>
</dbReference>
<keyword evidence="1" id="KW-0472">Membrane</keyword>
<organism evidence="2 3">
    <name type="scientific">Candidatus Kaiserbacteria bacterium RIFCSPLOWO2_01_FULL_54_13</name>
    <dbReference type="NCBI Taxonomy" id="1798512"/>
    <lineage>
        <taxon>Bacteria</taxon>
        <taxon>Candidatus Kaiseribacteriota</taxon>
    </lineage>
</organism>
<gene>
    <name evidence="2" type="ORF">A3A39_02255</name>
</gene>
<keyword evidence="1" id="KW-0812">Transmembrane</keyword>
<reference evidence="2 3" key="1">
    <citation type="journal article" date="2016" name="Nat. Commun.">
        <title>Thousands of microbial genomes shed light on interconnected biogeochemical processes in an aquifer system.</title>
        <authorList>
            <person name="Anantharaman K."/>
            <person name="Brown C.T."/>
            <person name="Hug L.A."/>
            <person name="Sharon I."/>
            <person name="Castelle C.J."/>
            <person name="Probst A.J."/>
            <person name="Thomas B.C."/>
            <person name="Singh A."/>
            <person name="Wilkins M.J."/>
            <person name="Karaoz U."/>
            <person name="Brodie E.L."/>
            <person name="Williams K.H."/>
            <person name="Hubbard S.S."/>
            <person name="Banfield J.F."/>
        </authorList>
    </citation>
    <scope>NUCLEOTIDE SEQUENCE [LARGE SCALE GENOMIC DNA]</scope>
</reference>
<dbReference type="STRING" id="1798512.A3A39_02255"/>
<evidence type="ECO:0000256" key="1">
    <source>
        <dbReference type="SAM" id="Phobius"/>
    </source>
</evidence>
<dbReference type="Proteomes" id="UP000177372">
    <property type="component" value="Unassembled WGS sequence"/>
</dbReference>
<accession>A0A1F6F1A6</accession>
<sequence>MAGRNVSAVVIVLFVTFLTFAYIALRQLFHERLSERAAGVTALACSKDRNAASIKKDNPHKMLFISCGGFLD</sequence>
<evidence type="ECO:0000313" key="2">
    <source>
        <dbReference type="EMBL" id="OGG79626.1"/>
    </source>
</evidence>
<proteinExistence type="predicted"/>
<protein>
    <submittedName>
        <fullName evidence="2">Uncharacterized protein</fullName>
    </submittedName>
</protein>